<dbReference type="PANTHER" id="PTHR46373:SF5">
    <property type="entry name" value="RWP-RK DOMAIN PROTEIN"/>
    <property type="match status" value="1"/>
</dbReference>
<dbReference type="GO" id="GO:0003700">
    <property type="term" value="F:DNA-binding transcription factor activity"/>
    <property type="evidence" value="ECO:0007669"/>
    <property type="project" value="InterPro"/>
</dbReference>
<protein>
    <recommendedName>
        <fullName evidence="7">RWP-RK domain-containing protein</fullName>
    </recommendedName>
</protein>
<reference evidence="8 9" key="1">
    <citation type="journal article" date="2019" name="Sci. Rep.">
        <title>A high-quality genome of Eragrostis curvula grass provides insights into Poaceae evolution and supports new strategies to enhance forage quality.</title>
        <authorList>
            <person name="Carballo J."/>
            <person name="Santos B.A.C.M."/>
            <person name="Zappacosta D."/>
            <person name="Garbus I."/>
            <person name="Selva J.P."/>
            <person name="Gallo C.A."/>
            <person name="Diaz A."/>
            <person name="Albertini E."/>
            <person name="Caccamo M."/>
            <person name="Echenique V."/>
        </authorList>
    </citation>
    <scope>NUCLEOTIDE SEQUENCE [LARGE SCALE GENOMIC DNA]</scope>
    <source>
        <strain evidence="9">cv. Victoria</strain>
        <tissue evidence="8">Leaf</tissue>
    </source>
</reference>
<keyword evidence="3" id="KW-0175">Coiled coil</keyword>
<evidence type="ECO:0000313" key="8">
    <source>
        <dbReference type="EMBL" id="TVU03969.1"/>
    </source>
</evidence>
<sequence>MLGLTEGDGLLDFPGCALDFSGDLYPPPAASTQNVGDSFDCTGMPGGGNLSVDSSALAPGSDMAKLCIHGVDGLFYHAMVDEYPINSESMVQAPAHQSYYINFMGRDYAWVKQYLVDYAQLRASGGYVVVHDSIPDFHDVLCTSMTGGGHADGSGEVVAAAPAEAGNGVNDQEILAGAGDDGVQPMLEEDDMSAASGWIDDGPSEGIDAVDGLEQEQQEVRPASRSKFSIQRERISKLELRDISRYFHITMKAACKELNISETALKNVCRKLHIKRWPYRTVRFSTYGITIFCILA</sequence>
<evidence type="ECO:0000256" key="4">
    <source>
        <dbReference type="ARBA" id="ARBA00023125"/>
    </source>
</evidence>
<keyword evidence="6" id="KW-0539">Nucleus</keyword>
<dbReference type="OrthoDB" id="6270329at2759"/>
<evidence type="ECO:0000256" key="6">
    <source>
        <dbReference type="ARBA" id="ARBA00023242"/>
    </source>
</evidence>
<dbReference type="Pfam" id="PF02042">
    <property type="entry name" value="RWP-RK"/>
    <property type="match status" value="1"/>
</dbReference>
<keyword evidence="2" id="KW-0805">Transcription regulation</keyword>
<comment type="function">
    <text evidence="1">Putative transcription factor.</text>
</comment>
<dbReference type="Gramene" id="TVU03969">
    <property type="protein sequence ID" value="TVU03969"/>
    <property type="gene ID" value="EJB05_50480"/>
</dbReference>
<dbReference type="InterPro" id="IPR003035">
    <property type="entry name" value="RWP-RK_dom"/>
</dbReference>
<keyword evidence="9" id="KW-1185">Reference proteome</keyword>
<evidence type="ECO:0000256" key="2">
    <source>
        <dbReference type="ARBA" id="ARBA00023015"/>
    </source>
</evidence>
<dbReference type="InterPro" id="IPR044607">
    <property type="entry name" value="RKD-like"/>
</dbReference>
<evidence type="ECO:0000256" key="1">
    <source>
        <dbReference type="ARBA" id="ARBA00004049"/>
    </source>
</evidence>
<evidence type="ECO:0000259" key="7">
    <source>
        <dbReference type="PROSITE" id="PS51519"/>
    </source>
</evidence>
<accession>A0A5J9SY35</accession>
<dbReference type="Proteomes" id="UP000324897">
    <property type="component" value="Unassembled WGS sequence"/>
</dbReference>
<feature type="non-terminal residue" evidence="8">
    <location>
        <position position="1"/>
    </location>
</feature>
<name>A0A5J9SY35_9POAL</name>
<keyword evidence="4" id="KW-0238">DNA-binding</keyword>
<dbReference type="PANTHER" id="PTHR46373">
    <property type="entry name" value="PROTEIN RKD4"/>
    <property type="match status" value="1"/>
</dbReference>
<keyword evidence="5" id="KW-0804">Transcription</keyword>
<dbReference type="EMBL" id="RWGY01000124">
    <property type="protein sequence ID" value="TVU03969.1"/>
    <property type="molecule type" value="Genomic_DNA"/>
</dbReference>
<organism evidence="8 9">
    <name type="scientific">Eragrostis curvula</name>
    <name type="common">weeping love grass</name>
    <dbReference type="NCBI Taxonomy" id="38414"/>
    <lineage>
        <taxon>Eukaryota</taxon>
        <taxon>Viridiplantae</taxon>
        <taxon>Streptophyta</taxon>
        <taxon>Embryophyta</taxon>
        <taxon>Tracheophyta</taxon>
        <taxon>Spermatophyta</taxon>
        <taxon>Magnoliopsida</taxon>
        <taxon>Liliopsida</taxon>
        <taxon>Poales</taxon>
        <taxon>Poaceae</taxon>
        <taxon>PACMAD clade</taxon>
        <taxon>Chloridoideae</taxon>
        <taxon>Eragrostideae</taxon>
        <taxon>Eragrostidinae</taxon>
        <taxon>Eragrostis</taxon>
    </lineage>
</organism>
<proteinExistence type="predicted"/>
<dbReference type="GO" id="GO:0003677">
    <property type="term" value="F:DNA binding"/>
    <property type="evidence" value="ECO:0007669"/>
    <property type="project" value="UniProtKB-KW"/>
</dbReference>
<dbReference type="AlphaFoldDB" id="A0A5J9SY35"/>
<evidence type="ECO:0000256" key="5">
    <source>
        <dbReference type="ARBA" id="ARBA00023163"/>
    </source>
</evidence>
<evidence type="ECO:0000313" key="9">
    <source>
        <dbReference type="Proteomes" id="UP000324897"/>
    </source>
</evidence>
<feature type="domain" description="RWP-RK" evidence="7">
    <location>
        <begin position="221"/>
        <end position="296"/>
    </location>
</feature>
<dbReference type="PROSITE" id="PS51519">
    <property type="entry name" value="RWP_RK"/>
    <property type="match status" value="1"/>
</dbReference>
<evidence type="ECO:0000256" key="3">
    <source>
        <dbReference type="ARBA" id="ARBA00023054"/>
    </source>
</evidence>
<gene>
    <name evidence="8" type="ORF">EJB05_50480</name>
</gene>
<comment type="caution">
    <text evidence="8">The sequence shown here is derived from an EMBL/GenBank/DDBJ whole genome shotgun (WGS) entry which is preliminary data.</text>
</comment>